<dbReference type="Pfam" id="PF00586">
    <property type="entry name" value="AIRS"/>
    <property type="match status" value="1"/>
</dbReference>
<dbReference type="InterPro" id="IPR010918">
    <property type="entry name" value="PurM-like_C_dom"/>
</dbReference>
<dbReference type="Gene3D" id="3.90.650.10">
    <property type="entry name" value="PurM-like C-terminal domain"/>
    <property type="match status" value="1"/>
</dbReference>
<reference evidence="3 4" key="1">
    <citation type="submission" date="2018-10" db="EMBL/GenBank/DDBJ databases">
        <title>Co-occurring genomic capacity for anaerobic methane metabolism and dissimilatory sulfite reduction discovered in the Korarchaeota.</title>
        <authorList>
            <person name="Mckay L.J."/>
            <person name="Dlakic M."/>
            <person name="Fields M.W."/>
            <person name="Delmont T.O."/>
            <person name="Eren A.M."/>
            <person name="Jay Z.J."/>
            <person name="Klingelsmith K.B."/>
            <person name="Rusch D.B."/>
            <person name="Inskeep W.P."/>
        </authorList>
    </citation>
    <scope>NUCLEOTIDE SEQUENCE [LARGE SCALE GENOMIC DNA]</scope>
    <source>
        <strain evidence="3 4">MDKW</strain>
    </source>
</reference>
<dbReference type="Pfam" id="PF02769">
    <property type="entry name" value="AIRS_C"/>
    <property type="match status" value="1"/>
</dbReference>
<organism evidence="3 4">
    <name type="scientific">Candidatus Methanodesulfokora washburnensis</name>
    <dbReference type="NCBI Taxonomy" id="2478471"/>
    <lineage>
        <taxon>Archaea</taxon>
        <taxon>Thermoproteota</taxon>
        <taxon>Candidatus Korarchaeia</taxon>
        <taxon>Candidatus Korarchaeia incertae sedis</taxon>
        <taxon>Candidatus Methanodesulfokora</taxon>
    </lineage>
</organism>
<dbReference type="EMBL" id="RCOS01000137">
    <property type="protein sequence ID" value="RSN72826.1"/>
    <property type="molecule type" value="Genomic_DNA"/>
</dbReference>
<dbReference type="Proteomes" id="UP000277582">
    <property type="component" value="Unassembled WGS sequence"/>
</dbReference>
<evidence type="ECO:0000259" key="1">
    <source>
        <dbReference type="Pfam" id="PF00586"/>
    </source>
</evidence>
<dbReference type="InterPro" id="IPR006283">
    <property type="entry name" value="ThiL-like"/>
</dbReference>
<sequence length="313" mass="34711">MRSPSLDVIIHELREYPGLTRKKSAGSFRDLVGEFFGEDAGFFNLGEFDIAFTIDGIWHKVLDADLYWGGFISVLVNVHDIYAMGARPKFAVDVISAKDKESLEIMKKGIIDGAKTYRVVFLKGHVHPDSYYNSIDVAMIGLARKGSLIRSNTAKEGDSIVIAVDTDGKPHEKLPYNFDSTKKDPEILIKQLESMVYLAEKNLVNAGKDLSNAGIVGTIGMMLEVSGKGGYVDIGKIPMPKNVEVIQWLKTYPGCGFCVSTSYPEEVIDVFRRHGLEAAVVGEVNSSRVFTLRLNLDEKVFYDFRNESILGLV</sequence>
<gene>
    <name evidence="3" type="ORF">D6D85_12325</name>
</gene>
<dbReference type="SUPFAM" id="SSF56042">
    <property type="entry name" value="PurM C-terminal domain-like"/>
    <property type="match status" value="1"/>
</dbReference>
<comment type="caution">
    <text evidence="3">The sequence shown here is derived from an EMBL/GenBank/DDBJ whole genome shotgun (WGS) entry which is preliminary data.</text>
</comment>
<evidence type="ECO:0000313" key="3">
    <source>
        <dbReference type="EMBL" id="RSN72826.1"/>
    </source>
</evidence>
<dbReference type="GO" id="GO:0009228">
    <property type="term" value="P:thiamine biosynthetic process"/>
    <property type="evidence" value="ECO:0007669"/>
    <property type="project" value="InterPro"/>
</dbReference>
<dbReference type="InterPro" id="IPR011413">
    <property type="entry name" value="UCP036540_AIR"/>
</dbReference>
<accession>A0A429GG83</accession>
<dbReference type="InterPro" id="IPR036676">
    <property type="entry name" value="PurM-like_C_sf"/>
</dbReference>
<evidence type="ECO:0000259" key="2">
    <source>
        <dbReference type="Pfam" id="PF02769"/>
    </source>
</evidence>
<feature type="domain" description="PurM-like C-terminal" evidence="2">
    <location>
        <begin position="172"/>
        <end position="293"/>
    </location>
</feature>
<dbReference type="AlphaFoldDB" id="A0A429GG83"/>
<dbReference type="GO" id="GO:0009030">
    <property type="term" value="F:thiamine-phosphate kinase activity"/>
    <property type="evidence" value="ECO:0007669"/>
    <property type="project" value="InterPro"/>
</dbReference>
<keyword evidence="4" id="KW-1185">Reference proteome</keyword>
<dbReference type="PANTHER" id="PTHR30270:SF0">
    <property type="entry name" value="THIAMINE-MONOPHOSPHATE KINASE"/>
    <property type="match status" value="1"/>
</dbReference>
<dbReference type="RefSeq" id="WP_125672261.1">
    <property type="nucleotide sequence ID" value="NZ_RCOS01000137.1"/>
</dbReference>
<evidence type="ECO:0000313" key="4">
    <source>
        <dbReference type="Proteomes" id="UP000277582"/>
    </source>
</evidence>
<dbReference type="InterPro" id="IPR016188">
    <property type="entry name" value="PurM-like_N"/>
</dbReference>
<protein>
    <submittedName>
        <fullName evidence="3">Methanogenesis marker 2 protein</fullName>
    </submittedName>
</protein>
<dbReference type="InterPro" id="IPR036921">
    <property type="entry name" value="PurM-like_N_sf"/>
</dbReference>
<name>A0A429GG83_9CREN</name>
<dbReference type="PANTHER" id="PTHR30270">
    <property type="entry name" value="THIAMINE-MONOPHOSPHATE KINASE"/>
    <property type="match status" value="1"/>
</dbReference>
<dbReference type="OrthoDB" id="31494at2157"/>
<dbReference type="Gene3D" id="3.30.1330.10">
    <property type="entry name" value="PurM-like, N-terminal domain"/>
    <property type="match status" value="1"/>
</dbReference>
<dbReference type="PIRSF" id="PIRSF036540">
    <property type="entry name" value="UCP036540_AIR"/>
    <property type="match status" value="1"/>
</dbReference>
<dbReference type="SUPFAM" id="SSF55326">
    <property type="entry name" value="PurM N-terminal domain-like"/>
    <property type="match status" value="1"/>
</dbReference>
<feature type="domain" description="PurM-like N-terminal" evidence="1">
    <location>
        <begin position="37"/>
        <end position="142"/>
    </location>
</feature>
<proteinExistence type="predicted"/>